<evidence type="ECO:0000313" key="1">
    <source>
        <dbReference type="EMBL" id="KAK7036008.1"/>
    </source>
</evidence>
<dbReference type="AlphaFoldDB" id="A0AAW0CCV5"/>
<dbReference type="EMBL" id="JAWWNJ010000019">
    <property type="protein sequence ID" value="KAK7036008.1"/>
    <property type="molecule type" value="Genomic_DNA"/>
</dbReference>
<comment type="caution">
    <text evidence="1">The sequence shown here is derived from an EMBL/GenBank/DDBJ whole genome shotgun (WGS) entry which is preliminary data.</text>
</comment>
<accession>A0AAW0CCV5</accession>
<evidence type="ECO:0000313" key="2">
    <source>
        <dbReference type="Proteomes" id="UP001362999"/>
    </source>
</evidence>
<proteinExistence type="predicted"/>
<sequence>MSCCYYPAAPQHEHPISMCTSSARELRRPAQRAYPHPSDYAFVPGVYRLPQPPPTPSAILNGAYVGAEECIEYFPRRPQYCGQPCLSISFSVHGHPAPYLKDILKDRVLLDSAHDPIMTDQGWSRTRWILEWPGFDLPMRTLNVARLSRMSLAKEIATCVALFLREAAARPPPLGPDCPWSARNVHFGDVRLVAVNYYRAVWVPIFAFDATA</sequence>
<name>A0AAW0CCV5_9AGAR</name>
<dbReference type="Proteomes" id="UP001362999">
    <property type="component" value="Unassembled WGS sequence"/>
</dbReference>
<organism evidence="1 2">
    <name type="scientific">Favolaschia claudopus</name>
    <dbReference type="NCBI Taxonomy" id="2862362"/>
    <lineage>
        <taxon>Eukaryota</taxon>
        <taxon>Fungi</taxon>
        <taxon>Dikarya</taxon>
        <taxon>Basidiomycota</taxon>
        <taxon>Agaricomycotina</taxon>
        <taxon>Agaricomycetes</taxon>
        <taxon>Agaricomycetidae</taxon>
        <taxon>Agaricales</taxon>
        <taxon>Marasmiineae</taxon>
        <taxon>Mycenaceae</taxon>
        <taxon>Favolaschia</taxon>
    </lineage>
</organism>
<reference evidence="1 2" key="1">
    <citation type="journal article" date="2024" name="J Genomics">
        <title>Draft genome sequencing and assembly of Favolaschia claudopus CIRM-BRFM 2984 isolated from oak limbs.</title>
        <authorList>
            <person name="Navarro D."/>
            <person name="Drula E."/>
            <person name="Chaduli D."/>
            <person name="Cazenave R."/>
            <person name="Ahrendt S."/>
            <person name="Wang J."/>
            <person name="Lipzen A."/>
            <person name="Daum C."/>
            <person name="Barry K."/>
            <person name="Grigoriev I.V."/>
            <person name="Favel A."/>
            <person name="Rosso M.N."/>
            <person name="Martin F."/>
        </authorList>
    </citation>
    <scope>NUCLEOTIDE SEQUENCE [LARGE SCALE GENOMIC DNA]</scope>
    <source>
        <strain evidence="1 2">CIRM-BRFM 2984</strain>
    </source>
</reference>
<gene>
    <name evidence="1" type="ORF">R3P38DRAFT_2910161</name>
</gene>
<protein>
    <submittedName>
        <fullName evidence="1">Uncharacterized protein</fullName>
    </submittedName>
</protein>
<keyword evidence="2" id="KW-1185">Reference proteome</keyword>